<dbReference type="GO" id="GO:0008675">
    <property type="term" value="F:2-dehydro-3-deoxy-phosphogluconate aldolase activity"/>
    <property type="evidence" value="ECO:0007669"/>
    <property type="project" value="UniProtKB-ARBA"/>
</dbReference>
<keyword evidence="1" id="KW-0456">Lyase</keyword>
<proteinExistence type="predicted"/>
<evidence type="ECO:0000313" key="4">
    <source>
        <dbReference type="Proteomes" id="UP000240681"/>
    </source>
</evidence>
<dbReference type="SMART" id="SM01130">
    <property type="entry name" value="DHDPS"/>
    <property type="match status" value="1"/>
</dbReference>
<dbReference type="CDD" id="cd00408">
    <property type="entry name" value="DHDPS-like"/>
    <property type="match status" value="1"/>
</dbReference>
<dbReference type="SUPFAM" id="SSF51569">
    <property type="entry name" value="Aldolase"/>
    <property type="match status" value="1"/>
</dbReference>
<dbReference type="Proteomes" id="UP000240681">
    <property type="component" value="Unassembled WGS sequence"/>
</dbReference>
<dbReference type="Gene3D" id="3.20.20.70">
    <property type="entry name" value="Aldolase class I"/>
    <property type="match status" value="1"/>
</dbReference>
<dbReference type="PIRSF" id="PIRSF001365">
    <property type="entry name" value="DHDPS"/>
    <property type="match status" value="1"/>
</dbReference>
<dbReference type="PRINTS" id="PR00146">
    <property type="entry name" value="DHPICSNTHASE"/>
</dbReference>
<evidence type="ECO:0000256" key="1">
    <source>
        <dbReference type="ARBA" id="ARBA00023239"/>
    </source>
</evidence>
<dbReference type="Pfam" id="PF00701">
    <property type="entry name" value="DHDPS"/>
    <property type="match status" value="1"/>
</dbReference>
<accession>A0A2R6BAT5</accession>
<dbReference type="PANTHER" id="PTHR12128">
    <property type="entry name" value="DIHYDRODIPICOLINATE SYNTHASE"/>
    <property type="match status" value="1"/>
</dbReference>
<dbReference type="EMBL" id="NEXK01000055">
    <property type="protein sequence ID" value="PSN95773.1"/>
    <property type="molecule type" value="Genomic_DNA"/>
</dbReference>
<dbReference type="InterPro" id="IPR013785">
    <property type="entry name" value="Aldolase_TIM"/>
</dbReference>
<protein>
    <recommendedName>
        <fullName evidence="5">Dihydrodipicolinate synthase family protein</fullName>
    </recommendedName>
</protein>
<organism evidence="3 4">
    <name type="scientific">Candidatus Marsarchaeota G2 archaeon ECH_B_SAG-C16</name>
    <dbReference type="NCBI Taxonomy" id="1978163"/>
    <lineage>
        <taxon>Archaea</taxon>
        <taxon>Candidatus Marsarchaeota</taxon>
        <taxon>Candidatus Marsarchaeota group 2</taxon>
    </lineage>
</organism>
<gene>
    <name evidence="3" type="ORF">B9Q09_02790</name>
</gene>
<dbReference type="InterPro" id="IPR002220">
    <property type="entry name" value="DapA-like"/>
</dbReference>
<evidence type="ECO:0000313" key="3">
    <source>
        <dbReference type="EMBL" id="PSN95773.1"/>
    </source>
</evidence>
<evidence type="ECO:0000256" key="2">
    <source>
        <dbReference type="PIRSR" id="PIRSR001365-2"/>
    </source>
</evidence>
<feature type="binding site" evidence="2">
    <location>
        <position position="209"/>
    </location>
    <ligand>
        <name>pyruvate</name>
        <dbReference type="ChEBI" id="CHEBI:15361"/>
    </ligand>
</feature>
<reference evidence="3 4" key="1">
    <citation type="submission" date="2017-04" db="EMBL/GenBank/DDBJ databases">
        <title>Novel microbial lineages endemic to geothermal iron-oxide mats fill important gaps in the evolutionary history of Archaea.</title>
        <authorList>
            <person name="Jay Z.J."/>
            <person name="Beam J.P."/>
            <person name="Dlakic M."/>
            <person name="Rusch D.B."/>
            <person name="Kozubal M.A."/>
            <person name="Inskeep W.P."/>
        </authorList>
    </citation>
    <scope>NUCLEOTIDE SEQUENCE [LARGE SCALE GENOMIC DNA]</scope>
    <source>
        <strain evidence="3">ECH_B_SAG-C16</strain>
    </source>
</reference>
<comment type="caution">
    <text evidence="3">The sequence shown here is derived from an EMBL/GenBank/DDBJ whole genome shotgun (WGS) entry which is preliminary data.</text>
</comment>
<evidence type="ECO:0008006" key="5">
    <source>
        <dbReference type="Google" id="ProtNLM"/>
    </source>
</evidence>
<sequence length="309" mass="34557">MSAELTGSIPVLVTPLNDQYEVDISSLLKLVRYYLDAGVDGIIALGESSERDALSPAERETILRTVFKEVGGAVPIIVGTGEDNAELTLQASRHAEELGAKAVMIPPPRLPELKGEEILEYYKYVGERVRVPIVVQDYPQNTRPRMPPDLIAKIHNTIPNATYLKLEDPPTPPKIREVLKLTGNKMKVFGALYGRDSFWELEEGAAGIMTATPASKYLVDMVESHFKGLRQRAMEIYYLTTPLTHFYPELGLAVRKQVLAFRDVIATSKVRPPRKGLDETQRKQLRETLNWVEDALTAKLGIKPIHLMV</sequence>
<dbReference type="AlphaFoldDB" id="A0A2R6BAT5"/>
<dbReference type="GO" id="GO:0008840">
    <property type="term" value="F:4-hydroxy-tetrahydrodipicolinate synthase activity"/>
    <property type="evidence" value="ECO:0007669"/>
    <property type="project" value="TreeGrafter"/>
</dbReference>
<dbReference type="GO" id="GO:0005829">
    <property type="term" value="C:cytosol"/>
    <property type="evidence" value="ECO:0007669"/>
    <property type="project" value="TreeGrafter"/>
</dbReference>
<dbReference type="PANTHER" id="PTHR12128:SF66">
    <property type="entry name" value="4-HYDROXY-2-OXOGLUTARATE ALDOLASE, MITOCHONDRIAL"/>
    <property type="match status" value="1"/>
</dbReference>
<name>A0A2R6BAT5_9ARCH</name>